<reference evidence="2" key="1">
    <citation type="submission" date="2020-05" db="EMBL/GenBank/DDBJ databases">
        <title>Fertoebacter nigrum gen. nov., sp. nov., a new member of the family Rhodobacteraceae.</title>
        <authorList>
            <person name="Szuroczki S."/>
            <person name="Abbaszade G."/>
            <person name="Buni D."/>
            <person name="Schumann P."/>
            <person name="Toth E."/>
        </authorList>
    </citation>
    <scope>NUCLEOTIDE SEQUENCE</scope>
    <source>
        <strain evidence="2">RG-N-1a</strain>
    </source>
</reference>
<sequence>MIRPALIHLTLALMLMAGGAQAQTSNAEYAAACQAAVGPLPAFSCADGVPVPVTVDGQTPATYTPGMTCDRPALLNNGSTSDGQCVPYSRILSLSTDTHQVSVMCRQKMIRSADSMDFDEIDVIAHNPATGATCWFQAKGTDAPVNGAAVPSPTEATDDSFWQTPEAVVQDGCGNCHDNDPFMFSAFVGQVWAHVPVNPFGPYAHVAPEFGFGDWPTQSIAPRDNTCVGCHRVGIDQTCNSLTLWMTGRDIPPGANALASTYPLSHAMPPGFGQTEAAWNQIYAQSVDQLRACCDDPGQAMCQMEPIPGDAE</sequence>
<dbReference type="SUPFAM" id="SSF48695">
    <property type="entry name" value="Multiheme cytochromes"/>
    <property type="match status" value="1"/>
</dbReference>
<feature type="chain" id="PRO_5036451987" description="Cytochrome c domain-containing protein" evidence="1">
    <location>
        <begin position="23"/>
        <end position="312"/>
    </location>
</feature>
<dbReference type="EMBL" id="WHUT02000007">
    <property type="protein sequence ID" value="NUB45262.1"/>
    <property type="molecule type" value="Genomic_DNA"/>
</dbReference>
<evidence type="ECO:0000256" key="1">
    <source>
        <dbReference type="SAM" id="SignalP"/>
    </source>
</evidence>
<comment type="caution">
    <text evidence="2">The sequence shown here is derived from an EMBL/GenBank/DDBJ whole genome shotgun (WGS) entry which is preliminary data.</text>
</comment>
<protein>
    <recommendedName>
        <fullName evidence="4">Cytochrome c domain-containing protein</fullName>
    </recommendedName>
</protein>
<dbReference type="RefSeq" id="WP_152826651.1">
    <property type="nucleotide sequence ID" value="NZ_WHUT02000007.1"/>
</dbReference>
<evidence type="ECO:0000313" key="2">
    <source>
        <dbReference type="EMBL" id="NUB45262.1"/>
    </source>
</evidence>
<keyword evidence="1" id="KW-0732">Signal</keyword>
<dbReference type="Proteomes" id="UP000484076">
    <property type="component" value="Unassembled WGS sequence"/>
</dbReference>
<dbReference type="AlphaFoldDB" id="A0A8X8KRI0"/>
<organism evidence="2 3">
    <name type="scientific">Fertoeibacter niger</name>
    <dbReference type="NCBI Taxonomy" id="2656921"/>
    <lineage>
        <taxon>Bacteria</taxon>
        <taxon>Pseudomonadati</taxon>
        <taxon>Pseudomonadota</taxon>
        <taxon>Alphaproteobacteria</taxon>
        <taxon>Rhodobacterales</taxon>
        <taxon>Paracoccaceae</taxon>
        <taxon>Fertoeibacter</taxon>
    </lineage>
</organism>
<evidence type="ECO:0008006" key="4">
    <source>
        <dbReference type="Google" id="ProtNLM"/>
    </source>
</evidence>
<proteinExistence type="predicted"/>
<feature type="signal peptide" evidence="1">
    <location>
        <begin position="1"/>
        <end position="22"/>
    </location>
</feature>
<dbReference type="InterPro" id="IPR036280">
    <property type="entry name" value="Multihaem_cyt_sf"/>
</dbReference>
<evidence type="ECO:0000313" key="3">
    <source>
        <dbReference type="Proteomes" id="UP000484076"/>
    </source>
</evidence>
<gene>
    <name evidence="2" type="ORF">GEU84_012760</name>
</gene>
<name>A0A8X8KRI0_9RHOB</name>
<keyword evidence="3" id="KW-1185">Reference proteome</keyword>
<accession>A0A8X8KRI0</accession>